<organism evidence="3">
    <name type="scientific">marine sediment metagenome</name>
    <dbReference type="NCBI Taxonomy" id="412755"/>
    <lineage>
        <taxon>unclassified sequences</taxon>
        <taxon>metagenomes</taxon>
        <taxon>ecological metagenomes</taxon>
    </lineage>
</organism>
<dbReference type="EMBL" id="BARS01053913">
    <property type="protein sequence ID" value="GAG43838.1"/>
    <property type="molecule type" value="Genomic_DNA"/>
</dbReference>
<dbReference type="InterPro" id="IPR025966">
    <property type="entry name" value="OppC_N"/>
</dbReference>
<dbReference type="AlphaFoldDB" id="X0Y571"/>
<keyword evidence="1" id="KW-1133">Transmembrane helix</keyword>
<keyword evidence="1" id="KW-0472">Membrane</keyword>
<sequence length="74" mass="8228">MTVATAAQPRPSRLQSMWKSISLIFESRVATVGLVMVLFWVVLALISLFWTPYNPNASDFIQNTGPSAQNWLGT</sequence>
<evidence type="ECO:0000313" key="3">
    <source>
        <dbReference type="EMBL" id="GAG43838.1"/>
    </source>
</evidence>
<feature type="domain" description="Oligopeptide transport permease C-like N-terminal" evidence="2">
    <location>
        <begin position="23"/>
        <end position="62"/>
    </location>
</feature>
<comment type="caution">
    <text evidence="3">The sequence shown here is derived from an EMBL/GenBank/DDBJ whole genome shotgun (WGS) entry which is preliminary data.</text>
</comment>
<gene>
    <name evidence="3" type="ORF">S01H1_79909</name>
</gene>
<evidence type="ECO:0000259" key="2">
    <source>
        <dbReference type="Pfam" id="PF12911"/>
    </source>
</evidence>
<dbReference type="Pfam" id="PF12911">
    <property type="entry name" value="OppC_N"/>
    <property type="match status" value="1"/>
</dbReference>
<protein>
    <recommendedName>
        <fullName evidence="2">Oligopeptide transport permease C-like N-terminal domain-containing protein</fullName>
    </recommendedName>
</protein>
<keyword evidence="1" id="KW-0812">Transmembrane</keyword>
<dbReference type="GO" id="GO:0005886">
    <property type="term" value="C:plasma membrane"/>
    <property type="evidence" value="ECO:0007669"/>
    <property type="project" value="UniProtKB-SubCell"/>
</dbReference>
<feature type="transmembrane region" description="Helical" evidence="1">
    <location>
        <begin position="29"/>
        <end position="50"/>
    </location>
</feature>
<feature type="non-terminal residue" evidence="3">
    <location>
        <position position="74"/>
    </location>
</feature>
<reference evidence="3" key="1">
    <citation type="journal article" date="2014" name="Front. Microbiol.">
        <title>High frequency of phylogenetically diverse reductive dehalogenase-homologous genes in deep subseafloor sedimentary metagenomes.</title>
        <authorList>
            <person name="Kawai M."/>
            <person name="Futagami T."/>
            <person name="Toyoda A."/>
            <person name="Takaki Y."/>
            <person name="Nishi S."/>
            <person name="Hori S."/>
            <person name="Arai W."/>
            <person name="Tsubouchi T."/>
            <person name="Morono Y."/>
            <person name="Uchiyama I."/>
            <person name="Ito T."/>
            <person name="Fujiyama A."/>
            <person name="Inagaki F."/>
            <person name="Takami H."/>
        </authorList>
    </citation>
    <scope>NUCLEOTIDE SEQUENCE</scope>
    <source>
        <strain evidence="3">Expedition CK06-06</strain>
    </source>
</reference>
<name>X0Y571_9ZZZZ</name>
<proteinExistence type="predicted"/>
<accession>X0Y571</accession>
<evidence type="ECO:0000256" key="1">
    <source>
        <dbReference type="SAM" id="Phobius"/>
    </source>
</evidence>